<dbReference type="GO" id="GO:0005737">
    <property type="term" value="C:cytoplasm"/>
    <property type="evidence" value="ECO:0007669"/>
    <property type="project" value="TreeGrafter"/>
</dbReference>
<dbReference type="EMBL" id="FTNT01000005">
    <property type="protein sequence ID" value="SIS00992.1"/>
    <property type="molecule type" value="Genomic_DNA"/>
</dbReference>
<dbReference type="OrthoDB" id="9774199at2"/>
<dbReference type="InterPro" id="IPR016040">
    <property type="entry name" value="NAD(P)-bd_dom"/>
</dbReference>
<dbReference type="SUPFAM" id="SSF51735">
    <property type="entry name" value="NAD(P)-binding Rossmann-fold domains"/>
    <property type="match status" value="1"/>
</dbReference>
<feature type="region of interest" description="Disordered" evidence="1">
    <location>
        <begin position="308"/>
        <end position="333"/>
    </location>
</feature>
<evidence type="ECO:0000259" key="2">
    <source>
        <dbReference type="Pfam" id="PF13460"/>
    </source>
</evidence>
<dbReference type="GO" id="GO:0004029">
    <property type="term" value="F:aldehyde dehydrogenase (NAD+) activity"/>
    <property type="evidence" value="ECO:0007669"/>
    <property type="project" value="TreeGrafter"/>
</dbReference>
<protein>
    <submittedName>
        <fullName evidence="3">Uncharacterized conserved protein YbjT, contains NAD(P)-binding and DUF2867 domains</fullName>
    </submittedName>
</protein>
<dbReference type="STRING" id="1344003.SAMN05445060_2158"/>
<dbReference type="PANTHER" id="PTHR48079:SF6">
    <property type="entry name" value="NAD(P)-BINDING DOMAIN-CONTAINING PROTEIN-RELATED"/>
    <property type="match status" value="1"/>
</dbReference>
<proteinExistence type="predicted"/>
<feature type="domain" description="NAD(P)-binding" evidence="2">
    <location>
        <begin position="11"/>
        <end position="118"/>
    </location>
</feature>
<dbReference type="AlphaFoldDB" id="A0A1N7FKU6"/>
<keyword evidence="4" id="KW-1185">Reference proteome</keyword>
<dbReference type="InterPro" id="IPR051783">
    <property type="entry name" value="NAD(P)-dependent_oxidoreduct"/>
</dbReference>
<sequence>MTTSRRCLVTGATGYVGGRLAPRLLARGHRVRALARTPSKLDEAPWLADDRAEVAKGDLSDRDSLRAAFADVDVVYHLVHSMSGAADFAEEERQSAHNVATAAREAGVSRLVYLGGLHPEGADLSEHLASRAEVGDILLGSGVETIALQAGVLIGSGSASFELIRHLTERLPVMTTPRWVHNEIQPIAVADALHYLVEAATAPVSENRTWDIGGPDVLEYGDMMHTYAEVAGLPRRRMIVLPWLTPTVASRWVRTVTPIRGGIAGPLIESLECDAVCRDRDIDTIIDRPDGGLTSYRDALAQTLQRVRDGDDTDDWSNASADVPAYEPLPTDPEWAGETTFERMRTEQLADDPDTVWARLLHEPGSWEVVESDPPHRLRLRSDRVAPGTAFIEYRLVSATSESHGTWLSTRTQFYPRGLVGLLFWKVGTPLRTLRFPPADPFHR</sequence>
<accession>A0A1N7FKU6</accession>
<dbReference type="Proteomes" id="UP000186218">
    <property type="component" value="Unassembled WGS sequence"/>
</dbReference>
<evidence type="ECO:0000313" key="4">
    <source>
        <dbReference type="Proteomes" id="UP000186218"/>
    </source>
</evidence>
<dbReference type="PANTHER" id="PTHR48079">
    <property type="entry name" value="PROTEIN YEEZ"/>
    <property type="match status" value="1"/>
</dbReference>
<evidence type="ECO:0000313" key="3">
    <source>
        <dbReference type="EMBL" id="SIS00992.1"/>
    </source>
</evidence>
<dbReference type="Pfam" id="PF13460">
    <property type="entry name" value="NAD_binding_10"/>
    <property type="match status" value="1"/>
</dbReference>
<name>A0A1N7FKU6_9NOCA</name>
<evidence type="ECO:0000256" key="1">
    <source>
        <dbReference type="SAM" id="MobiDB-lite"/>
    </source>
</evidence>
<reference evidence="3 4" key="1">
    <citation type="submission" date="2017-01" db="EMBL/GenBank/DDBJ databases">
        <authorList>
            <person name="Mah S.A."/>
            <person name="Swanson W.J."/>
            <person name="Moy G.W."/>
            <person name="Vacquier V.D."/>
        </authorList>
    </citation>
    <scope>NUCLEOTIDE SEQUENCE [LARGE SCALE GENOMIC DNA]</scope>
    <source>
        <strain evidence="3 4">CPCC 203464</strain>
    </source>
</reference>
<dbReference type="RefSeq" id="WP_076479321.1">
    <property type="nucleotide sequence ID" value="NZ_FTNT01000005.1"/>
</dbReference>
<organism evidence="3 4">
    <name type="scientific">Williamsia sterculiae</name>
    <dbReference type="NCBI Taxonomy" id="1344003"/>
    <lineage>
        <taxon>Bacteria</taxon>
        <taxon>Bacillati</taxon>
        <taxon>Actinomycetota</taxon>
        <taxon>Actinomycetes</taxon>
        <taxon>Mycobacteriales</taxon>
        <taxon>Nocardiaceae</taxon>
        <taxon>Williamsia</taxon>
    </lineage>
</organism>
<dbReference type="Gene3D" id="3.40.50.720">
    <property type="entry name" value="NAD(P)-binding Rossmann-like Domain"/>
    <property type="match status" value="1"/>
</dbReference>
<dbReference type="InterPro" id="IPR036291">
    <property type="entry name" value="NAD(P)-bd_dom_sf"/>
</dbReference>
<gene>
    <name evidence="3" type="ORF">SAMN05445060_2158</name>
</gene>